<evidence type="ECO:0000313" key="1">
    <source>
        <dbReference type="Proteomes" id="UP000887561"/>
    </source>
</evidence>
<dbReference type="AlphaFoldDB" id="A0A915M3Q6"/>
<dbReference type="WBParaSite" id="scaffold2465_cov169.g4903">
    <property type="protein sequence ID" value="scaffold2465_cov169.g4903"/>
    <property type="gene ID" value="scaffold2465_cov169.g4903"/>
</dbReference>
<dbReference type="Proteomes" id="UP000887561">
    <property type="component" value="Unplaced"/>
</dbReference>
<sequence>MYDFHNSAKNFRLVEPAKAWNEFKVKIENNFPVEQTESNKNNVEIVLPTKTFTVQKVKFTVEKEKFFTEIVEKIELYWDKLNRKNKETNAGQTLHAFPEILDWLKQKTSNWEGQTSASDALKNIKEKITEIYKLTEDTKKHESQKFLGEWEDYSKNIKGKFEVELDAPAPLPEAPKVRKVLKRKVRGHGRFEYLEPEDYEFNEDLRFGPGYHYSPRHMYHRGPHKVKGK</sequence>
<reference evidence="2" key="1">
    <citation type="submission" date="2022-11" db="UniProtKB">
        <authorList>
            <consortium name="WormBaseParasite"/>
        </authorList>
    </citation>
    <scope>IDENTIFICATION</scope>
</reference>
<name>A0A915M3Q6_MELJA</name>
<proteinExistence type="predicted"/>
<accession>A0A915M3Q6</accession>
<keyword evidence="1" id="KW-1185">Reference proteome</keyword>
<protein>
    <submittedName>
        <fullName evidence="2">Uncharacterized protein</fullName>
    </submittedName>
</protein>
<evidence type="ECO:0000313" key="2">
    <source>
        <dbReference type="WBParaSite" id="scaffold2465_cov169.g4903"/>
    </source>
</evidence>
<organism evidence="1 2">
    <name type="scientific">Meloidogyne javanica</name>
    <name type="common">Root-knot nematode worm</name>
    <dbReference type="NCBI Taxonomy" id="6303"/>
    <lineage>
        <taxon>Eukaryota</taxon>
        <taxon>Metazoa</taxon>
        <taxon>Ecdysozoa</taxon>
        <taxon>Nematoda</taxon>
        <taxon>Chromadorea</taxon>
        <taxon>Rhabditida</taxon>
        <taxon>Tylenchina</taxon>
        <taxon>Tylenchomorpha</taxon>
        <taxon>Tylenchoidea</taxon>
        <taxon>Meloidogynidae</taxon>
        <taxon>Meloidogyninae</taxon>
        <taxon>Meloidogyne</taxon>
        <taxon>Meloidogyne incognita group</taxon>
    </lineage>
</organism>